<gene>
    <name evidence="2" type="ORF">BDZ85DRAFT_281590</name>
</gene>
<dbReference type="Proteomes" id="UP000799538">
    <property type="component" value="Unassembled WGS sequence"/>
</dbReference>
<feature type="region of interest" description="Disordered" evidence="1">
    <location>
        <begin position="597"/>
        <end position="621"/>
    </location>
</feature>
<name>A0A6A6GD71_9PEZI</name>
<feature type="region of interest" description="Disordered" evidence="1">
    <location>
        <begin position="545"/>
        <end position="581"/>
    </location>
</feature>
<feature type="compositionally biased region" description="Pro residues" evidence="1">
    <location>
        <begin position="395"/>
        <end position="409"/>
    </location>
</feature>
<dbReference type="OrthoDB" id="3965411at2759"/>
<proteinExistence type="predicted"/>
<feature type="compositionally biased region" description="Low complexity" evidence="1">
    <location>
        <begin position="548"/>
        <end position="563"/>
    </location>
</feature>
<feature type="region of interest" description="Disordered" evidence="1">
    <location>
        <begin position="492"/>
        <end position="513"/>
    </location>
</feature>
<dbReference type="EMBL" id="ML992506">
    <property type="protein sequence ID" value="KAF2223675.1"/>
    <property type="molecule type" value="Genomic_DNA"/>
</dbReference>
<sequence>MACLSTISSDNLITNCTIPSTPQTLVSTTPSTFLSTTRSPSAKTRYHLVNTIPPEGIPLPPLQGVENATNGTESNCLVFFGLQAWYTWISNPSLPTVGTAFVTMDVTNQTVATSRICTPSLLRQTFRNSLGNYFPHVEGKEFDESCNQLGPYVDGATLTFARGIDGPQSVLGLSQYMSVSWQNSATDLIFETTFDTPRFYTGAVSTNSGLWFGTTVSWHEMPALGQLFPGISTLLDRCTTIYPDGSPQTLLAANYLTIYTTQTTKAAVLTQPTAKAVSSVQAVRTIPSPGLAKQTITPAADVKKEHEIGVSMVNPAQSEVPSPEPTWRSSVDTAGAHPQLSGHNDVKPVPQADLDDENAAESHEDEVSPGLAVSGTQTLHQGGPTTTISGHEIYLPPPPFSTPSYPGDPSPASQPELKVVIDSSTIPLASLDAHISTALPDLLHAGLSVLLPTAPSPNTLAASEPSRSSIIPALIINGETLARASPPMTVKGHVISLPPQPSPAPGTDSPGDEMMVVVDGTTMSLSRATVIPDLKDTDVRLTTVPAPSESEAGAGVAGTESGAESGGEAGAGTDTDGTAGGNVAGWIMRGLGASSASASASPAGSAAGSIAPQSGGRARNGTVVFTGPSTRFRPVLALGLASLCVAIVASL</sequence>
<protein>
    <submittedName>
        <fullName evidence="2">Uncharacterized protein</fullName>
    </submittedName>
</protein>
<feature type="compositionally biased region" description="Low complexity" evidence="1">
    <location>
        <begin position="597"/>
        <end position="616"/>
    </location>
</feature>
<organism evidence="2 3">
    <name type="scientific">Elsinoe ampelina</name>
    <dbReference type="NCBI Taxonomy" id="302913"/>
    <lineage>
        <taxon>Eukaryota</taxon>
        <taxon>Fungi</taxon>
        <taxon>Dikarya</taxon>
        <taxon>Ascomycota</taxon>
        <taxon>Pezizomycotina</taxon>
        <taxon>Dothideomycetes</taxon>
        <taxon>Dothideomycetidae</taxon>
        <taxon>Myriangiales</taxon>
        <taxon>Elsinoaceae</taxon>
        <taxon>Elsinoe</taxon>
    </lineage>
</organism>
<evidence type="ECO:0000313" key="3">
    <source>
        <dbReference type="Proteomes" id="UP000799538"/>
    </source>
</evidence>
<evidence type="ECO:0000313" key="2">
    <source>
        <dbReference type="EMBL" id="KAF2223675.1"/>
    </source>
</evidence>
<feature type="compositionally biased region" description="Polar residues" evidence="1">
    <location>
        <begin position="374"/>
        <end position="389"/>
    </location>
</feature>
<feature type="region of interest" description="Disordered" evidence="1">
    <location>
        <begin position="314"/>
        <end position="413"/>
    </location>
</feature>
<reference evidence="3" key="1">
    <citation type="journal article" date="2020" name="Stud. Mycol.">
        <title>101 Dothideomycetes genomes: A test case for predicting lifestyles and emergence of pathogens.</title>
        <authorList>
            <person name="Haridas S."/>
            <person name="Albert R."/>
            <person name="Binder M."/>
            <person name="Bloem J."/>
            <person name="LaButti K."/>
            <person name="Salamov A."/>
            <person name="Andreopoulos B."/>
            <person name="Baker S."/>
            <person name="Barry K."/>
            <person name="Bills G."/>
            <person name="Bluhm B."/>
            <person name="Cannon C."/>
            <person name="Castanera R."/>
            <person name="Culley D."/>
            <person name="Daum C."/>
            <person name="Ezra D."/>
            <person name="Gonzalez J."/>
            <person name="Henrissat B."/>
            <person name="Kuo A."/>
            <person name="Liang C."/>
            <person name="Lipzen A."/>
            <person name="Lutzoni F."/>
            <person name="Magnuson J."/>
            <person name="Mondo S."/>
            <person name="Nolan M."/>
            <person name="Ohm R."/>
            <person name="Pangilinan J."/>
            <person name="Park H.-J."/>
            <person name="Ramirez L."/>
            <person name="Alfaro M."/>
            <person name="Sun H."/>
            <person name="Tritt A."/>
            <person name="Yoshinaga Y."/>
            <person name="Zwiers L.-H."/>
            <person name="Turgeon B."/>
            <person name="Goodwin S."/>
            <person name="Spatafora J."/>
            <person name="Crous P."/>
            <person name="Grigoriev I."/>
        </authorList>
    </citation>
    <scope>NUCLEOTIDE SEQUENCE [LARGE SCALE GENOMIC DNA]</scope>
    <source>
        <strain evidence="3">CECT 20119</strain>
    </source>
</reference>
<keyword evidence="3" id="KW-1185">Reference proteome</keyword>
<dbReference type="AlphaFoldDB" id="A0A6A6GD71"/>
<accession>A0A6A6GD71</accession>
<evidence type="ECO:0000256" key="1">
    <source>
        <dbReference type="SAM" id="MobiDB-lite"/>
    </source>
</evidence>